<accession>A0A131Y3P7</accession>
<dbReference type="PROSITE" id="PS51335">
    <property type="entry name" value="ELMO"/>
    <property type="match status" value="1"/>
</dbReference>
<evidence type="ECO:0000256" key="1">
    <source>
        <dbReference type="ARBA" id="ARBA00022703"/>
    </source>
</evidence>
<dbReference type="EMBL" id="GEFM01003265">
    <property type="protein sequence ID" value="JAP72531.1"/>
    <property type="molecule type" value="mRNA"/>
</dbReference>
<dbReference type="InterPro" id="IPR011989">
    <property type="entry name" value="ARM-like"/>
</dbReference>
<dbReference type="Gene3D" id="1.25.10.10">
    <property type="entry name" value="Leucine-rich Repeat Variant"/>
    <property type="match status" value="1"/>
</dbReference>
<feature type="domain" description="ELMO" evidence="4">
    <location>
        <begin position="311"/>
        <end position="476"/>
    </location>
</feature>
<dbReference type="Gene3D" id="6.10.10.90">
    <property type="match status" value="2"/>
</dbReference>
<keyword evidence="3" id="KW-0729">SH3-binding</keyword>
<dbReference type="GO" id="GO:0048870">
    <property type="term" value="P:cell motility"/>
    <property type="evidence" value="ECO:0007669"/>
    <property type="project" value="TreeGrafter"/>
</dbReference>
<dbReference type="CDD" id="cd13359">
    <property type="entry name" value="PH_ELMO1_CED-12"/>
    <property type="match status" value="1"/>
</dbReference>
<keyword evidence="1" id="KW-0053">Apoptosis</keyword>
<reference evidence="5" key="1">
    <citation type="submission" date="2016-02" db="EMBL/GenBank/DDBJ databases">
        <title>RNAseq analyses of the midgut from blood- or serum-fed Ixodes ricinus ticks.</title>
        <authorList>
            <person name="Perner J."/>
            <person name="Provaznik J."/>
            <person name="Schrenkova J."/>
            <person name="Urbanova V."/>
            <person name="Ribeiro J.M."/>
            <person name="Kopacek P."/>
        </authorList>
    </citation>
    <scope>NUCLEOTIDE SEQUENCE</scope>
    <source>
        <tissue evidence="5">Gut</tissue>
    </source>
</reference>
<dbReference type="PANTHER" id="PTHR12771">
    <property type="entry name" value="ENGULFMENT AND CELL MOTILITY"/>
    <property type="match status" value="1"/>
</dbReference>
<evidence type="ECO:0000256" key="2">
    <source>
        <dbReference type="ARBA" id="ARBA00022907"/>
    </source>
</evidence>
<dbReference type="GO" id="GO:0006915">
    <property type="term" value="P:apoptotic process"/>
    <property type="evidence" value="ECO:0007669"/>
    <property type="project" value="UniProtKB-KW"/>
</dbReference>
<dbReference type="InterPro" id="IPR024574">
    <property type="entry name" value="ELMO_ARM"/>
</dbReference>
<dbReference type="PANTHER" id="PTHR12771:SF56">
    <property type="entry name" value="CED-12"/>
    <property type="match status" value="1"/>
</dbReference>
<dbReference type="GO" id="GO:0017124">
    <property type="term" value="F:SH3 domain binding"/>
    <property type="evidence" value="ECO:0007669"/>
    <property type="project" value="UniProtKB-KW"/>
</dbReference>
<dbReference type="GO" id="GO:0007015">
    <property type="term" value="P:actin filament organization"/>
    <property type="evidence" value="ECO:0007669"/>
    <property type="project" value="TreeGrafter"/>
</dbReference>
<dbReference type="Pfam" id="PF11841">
    <property type="entry name" value="ELMO_ARM"/>
    <property type="match status" value="1"/>
</dbReference>
<sequence length="711" mass="79760">MSESKEVVAVKVGVKTSKGDQLTTLDLTCPLRDTVADLCQRGGLAMPEHYALAFAGGKTGYICEENKQTIRKGDLLQLVRSPAVVCKEIIDKLSFASLDEKMVALNVLLGHSSDPVFAVGFISNNGHKLLLSALEGGLYKGLLLCKVLQCLQELMEHNLISWYSLTEKCLNRILKETNSLGALNALTMEVCLSVLESVVNSNPYAYEIVFTGLPWDRYAHFIVEGSISMLKNSVVLLNTLFVKGNRSQQLQIEDAILRLNMKVSIWKSLTKKGNVDVELAQVLYMLQSLLLNAYEEKRRATLDISNPVLTEKLQLLLKFGFCINPEELDLKQRGSRRFSAEYTALGFRHVAAPLKDFMYPTGKFAFENLCYFAENHSASFTRVVQENVCCSPQHRCPLTQSSIMLSELLCRIFRIGEPISDQGTFYLMFYSHDRFFEELFSVCMVLVFKTWREMRATTEDIHKVFSIVNEQIVRALSLNPRSINIDAFRATFSSLPYSEIMNQLHRESAERKAFESQSTAVKELRDSLKDDMMELVKSNRINVLAEGARFPKYNAKGQRVKDRYVYVRLSPNGKTLHYGDCGASCEYAAIEDLTQKLVVADIEAVNTGIHCPQAQGRSNRGVIDVAFSVVPCNGETPLNLVAPSVKVLHRWVDGLNALLGHDVDSIEARGDLGVLLDMEIKLRLLETEGVQIPDVPPPIPPDPADFDFYFM</sequence>
<dbReference type="SUPFAM" id="SSF50729">
    <property type="entry name" value="PH domain-like"/>
    <property type="match status" value="1"/>
</dbReference>
<evidence type="ECO:0000313" key="5">
    <source>
        <dbReference type="EMBL" id="JAP72531.1"/>
    </source>
</evidence>
<dbReference type="InterPro" id="IPR006816">
    <property type="entry name" value="ELMO_dom"/>
</dbReference>
<name>A0A131Y3P7_IXORI</name>
<evidence type="ECO:0000259" key="4">
    <source>
        <dbReference type="PROSITE" id="PS51335"/>
    </source>
</evidence>
<dbReference type="InterPro" id="IPR001849">
    <property type="entry name" value="PH_domain"/>
</dbReference>
<protein>
    <submittedName>
        <fullName evidence="5">Putative regulator of rac1 required for phagocytosis and cell migration</fullName>
    </submittedName>
</protein>
<dbReference type="GO" id="GO:0005886">
    <property type="term" value="C:plasma membrane"/>
    <property type="evidence" value="ECO:0007669"/>
    <property type="project" value="TreeGrafter"/>
</dbReference>
<dbReference type="AlphaFoldDB" id="A0A131Y3P7"/>
<dbReference type="InterPro" id="IPR050868">
    <property type="entry name" value="ELMO_domain-containing"/>
</dbReference>
<dbReference type="Pfam" id="PF16457">
    <property type="entry name" value="PH_12"/>
    <property type="match status" value="1"/>
</dbReference>
<keyword evidence="2" id="KW-0581">Phagocytosis</keyword>
<evidence type="ECO:0000256" key="3">
    <source>
        <dbReference type="ARBA" id="ARBA00023036"/>
    </source>
</evidence>
<dbReference type="GO" id="GO:0006909">
    <property type="term" value="P:phagocytosis"/>
    <property type="evidence" value="ECO:0007669"/>
    <property type="project" value="UniProtKB-KW"/>
</dbReference>
<organism evidence="5">
    <name type="scientific">Ixodes ricinus</name>
    <name type="common">Common tick</name>
    <name type="synonym">Acarus ricinus</name>
    <dbReference type="NCBI Taxonomy" id="34613"/>
    <lineage>
        <taxon>Eukaryota</taxon>
        <taxon>Metazoa</taxon>
        <taxon>Ecdysozoa</taxon>
        <taxon>Arthropoda</taxon>
        <taxon>Chelicerata</taxon>
        <taxon>Arachnida</taxon>
        <taxon>Acari</taxon>
        <taxon>Parasitiformes</taxon>
        <taxon>Ixodida</taxon>
        <taxon>Ixodoidea</taxon>
        <taxon>Ixodidae</taxon>
        <taxon>Ixodinae</taxon>
        <taxon>Ixodes</taxon>
    </lineage>
</organism>
<dbReference type="Pfam" id="PF04727">
    <property type="entry name" value="ELMO_CED12"/>
    <property type="match status" value="1"/>
</dbReference>
<proteinExistence type="evidence at transcript level"/>